<evidence type="ECO:0000313" key="1">
    <source>
        <dbReference type="EMBL" id="MBY4891631.1"/>
    </source>
</evidence>
<protein>
    <submittedName>
        <fullName evidence="2">Nucleotidyltransferase family protein</fullName>
    </submittedName>
</protein>
<dbReference type="InterPro" id="IPR039498">
    <property type="entry name" value="NTP_transf_5"/>
</dbReference>
<dbReference type="EMBL" id="JAIMBW010000001">
    <property type="protein sequence ID" value="MBY4891631.1"/>
    <property type="molecule type" value="Genomic_DNA"/>
</dbReference>
<dbReference type="EMBL" id="CP078073">
    <property type="protein sequence ID" value="QXL88416.1"/>
    <property type="molecule type" value="Genomic_DNA"/>
</dbReference>
<sequence>MRDTTRFVAACCRWPVDAAAHEAVAAAAADVGSWELAQEAVAEHRVVALVHPAVRDLACVPQAFRDWARQEAHGVALQAMELTRTCIDVDKALKAAGVSPLHLKGPVLGQLAYNSVVRKFSRDLDIFVPPSEANAAIAALEGLGYRRAGQGDEVSARLADAVIRNCKDLKFGGPSGTLIELHWRLCDIGEDLSGAERDPKAQTIAVAGTTDMQTMAAEQLVPYLCQHGAAHFWTRLKWLADLSAYLNALPALTRARVIAEVGTGPASDVLAQALALCDTLFGTEYAPRMSRRARILYRYALARIDQPRVAPTSARGVIRQIKDIIASRHLHATPWAGVWALRGHLIGQEDVMALPLPPSLDGVYIVIRLPSLIVRRLKGLVPRRGASAKHQT</sequence>
<dbReference type="Pfam" id="PF14907">
    <property type="entry name" value="NTP_transf_5"/>
    <property type="match status" value="1"/>
</dbReference>
<keyword evidence="3" id="KW-1185">Reference proteome</keyword>
<proteinExistence type="predicted"/>
<dbReference type="Proteomes" id="UP000693972">
    <property type="component" value="Unassembled WGS sequence"/>
</dbReference>
<evidence type="ECO:0000313" key="3">
    <source>
        <dbReference type="Proteomes" id="UP000693972"/>
    </source>
</evidence>
<name>A0A975YGJ2_9RHOB</name>
<organism evidence="2">
    <name type="scientific">Gymnodinialimonas phycosphaerae</name>
    <dbReference type="NCBI Taxonomy" id="2841589"/>
    <lineage>
        <taxon>Bacteria</taxon>
        <taxon>Pseudomonadati</taxon>
        <taxon>Pseudomonadota</taxon>
        <taxon>Alphaproteobacteria</taxon>
        <taxon>Rhodobacterales</taxon>
        <taxon>Paracoccaceae</taxon>
        <taxon>Gymnodinialimonas</taxon>
    </lineage>
</organism>
<accession>A0A975YGJ2</accession>
<gene>
    <name evidence="1" type="ORF">KUL25_02495</name>
    <name evidence="2" type="ORF">KUL25_02500</name>
</gene>
<reference evidence="2 3" key="1">
    <citation type="submission" date="2021-07" db="EMBL/GenBank/DDBJ databases">
        <title>Karlodiniumbacter phycospheric gen. nov., sp. nov., a phycosphere bacterium isolated from karlodinium veneficum.</title>
        <authorList>
            <person name="Peng Y."/>
            <person name="Jiang L."/>
            <person name="Lee J."/>
        </authorList>
    </citation>
    <scope>NUCLEOTIDE SEQUENCE</scope>
    <source>
        <strain evidence="2 3">N5</strain>
    </source>
</reference>
<dbReference type="AlphaFoldDB" id="A0A975YGJ2"/>
<dbReference type="RefSeq" id="WP_257891487.1">
    <property type="nucleotide sequence ID" value="NZ_JAIMBW010000001.1"/>
</dbReference>
<evidence type="ECO:0000313" key="2">
    <source>
        <dbReference type="EMBL" id="QXL88416.1"/>
    </source>
</evidence>